<dbReference type="AlphaFoldDB" id="A0A8C4R2K3"/>
<keyword evidence="13" id="KW-1185">Reference proteome</keyword>
<evidence type="ECO:0000256" key="3">
    <source>
        <dbReference type="ARBA" id="ARBA00023015"/>
    </source>
</evidence>
<dbReference type="SMART" id="SM00353">
    <property type="entry name" value="HLH"/>
    <property type="match status" value="1"/>
</dbReference>
<dbReference type="GeneTree" id="ENSGT00940000162435"/>
<evidence type="ECO:0000256" key="6">
    <source>
        <dbReference type="ARBA" id="ARBA00038627"/>
    </source>
</evidence>
<evidence type="ECO:0000256" key="2">
    <source>
        <dbReference type="ARBA" id="ARBA00022491"/>
    </source>
</evidence>
<dbReference type="InterPro" id="IPR026052">
    <property type="entry name" value="DNA-bd_prot-inh"/>
</dbReference>
<reference evidence="12" key="1">
    <citation type="submission" date="2025-08" db="UniProtKB">
        <authorList>
            <consortium name="Ensembl"/>
        </authorList>
    </citation>
    <scope>IDENTIFICATION</scope>
</reference>
<keyword evidence="2" id="KW-0678">Repressor</keyword>
<keyword evidence="5" id="KW-0539">Nucleus</keyword>
<protein>
    <recommendedName>
        <fullName evidence="7">DNA-binding protein inhibitor ID-4</fullName>
    </recommendedName>
    <alternativeName>
        <fullName evidence="9">Inhibitor of DNA binding 4</fullName>
    </alternativeName>
    <alternativeName>
        <fullName evidence="8">Inhibitor of differentiation 4</fullName>
    </alternativeName>
</protein>
<evidence type="ECO:0000256" key="5">
    <source>
        <dbReference type="ARBA" id="ARBA00023242"/>
    </source>
</evidence>
<reference evidence="12" key="2">
    <citation type="submission" date="2025-09" db="UniProtKB">
        <authorList>
            <consortium name="Ensembl"/>
        </authorList>
    </citation>
    <scope>IDENTIFICATION</scope>
</reference>
<evidence type="ECO:0000256" key="8">
    <source>
        <dbReference type="ARBA" id="ARBA00042952"/>
    </source>
</evidence>
<keyword evidence="4" id="KW-0804">Transcription</keyword>
<dbReference type="PROSITE" id="PS50888">
    <property type="entry name" value="BHLH"/>
    <property type="match status" value="1"/>
</dbReference>
<dbReference type="PANTHER" id="PTHR11723">
    <property type="entry name" value="DNA-BINDING PROTEIN INHIBITOR"/>
    <property type="match status" value="1"/>
</dbReference>
<evidence type="ECO:0000313" key="12">
    <source>
        <dbReference type="Ensembl" id="ENSEBUP00000024160.1"/>
    </source>
</evidence>
<accession>A0A8C4R2K3</accession>
<evidence type="ECO:0000256" key="10">
    <source>
        <dbReference type="SAM" id="MobiDB-lite"/>
    </source>
</evidence>
<dbReference type="InterPro" id="IPR036638">
    <property type="entry name" value="HLH_DNA-bd_sf"/>
</dbReference>
<dbReference type="Gene3D" id="4.10.280.10">
    <property type="entry name" value="Helix-loop-helix DNA-binding domain"/>
    <property type="match status" value="1"/>
</dbReference>
<evidence type="ECO:0000259" key="11">
    <source>
        <dbReference type="PROSITE" id="PS50888"/>
    </source>
</evidence>
<comment type="subcellular location">
    <subcellularLocation>
        <location evidence="1">Nucleus</location>
    </subcellularLocation>
</comment>
<evidence type="ECO:0000313" key="13">
    <source>
        <dbReference type="Proteomes" id="UP000694388"/>
    </source>
</evidence>
<dbReference type="PANTHER" id="PTHR11723:SF6">
    <property type="entry name" value="DNA-BINDING PROTEIN INHIBITOR ID-4"/>
    <property type="match status" value="1"/>
</dbReference>
<name>A0A8C4R2K3_EPTBU</name>
<dbReference type="GO" id="GO:0005737">
    <property type="term" value="C:cytoplasm"/>
    <property type="evidence" value="ECO:0007669"/>
    <property type="project" value="InterPro"/>
</dbReference>
<organism evidence="12 13">
    <name type="scientific">Eptatretus burgeri</name>
    <name type="common">Inshore hagfish</name>
    <dbReference type="NCBI Taxonomy" id="7764"/>
    <lineage>
        <taxon>Eukaryota</taxon>
        <taxon>Metazoa</taxon>
        <taxon>Chordata</taxon>
        <taxon>Craniata</taxon>
        <taxon>Vertebrata</taxon>
        <taxon>Cyclostomata</taxon>
        <taxon>Myxini</taxon>
        <taxon>Myxiniformes</taxon>
        <taxon>Myxinidae</taxon>
        <taxon>Eptatretinae</taxon>
        <taxon>Eptatretus</taxon>
    </lineage>
</organism>
<dbReference type="Ensembl" id="ENSEBUT00000024736.1">
    <property type="protein sequence ID" value="ENSEBUP00000024160.1"/>
    <property type="gene ID" value="ENSEBUG00000014880.1"/>
</dbReference>
<dbReference type="GO" id="GO:0046983">
    <property type="term" value="F:protein dimerization activity"/>
    <property type="evidence" value="ECO:0007669"/>
    <property type="project" value="InterPro"/>
</dbReference>
<dbReference type="GO" id="GO:0005634">
    <property type="term" value="C:nucleus"/>
    <property type="evidence" value="ECO:0007669"/>
    <property type="project" value="UniProtKB-SubCell"/>
</dbReference>
<feature type="domain" description="BHLH" evidence="11">
    <location>
        <begin position="29"/>
        <end position="81"/>
    </location>
</feature>
<dbReference type="InterPro" id="IPR011598">
    <property type="entry name" value="bHLH_dom"/>
</dbReference>
<dbReference type="Proteomes" id="UP000694388">
    <property type="component" value="Unplaced"/>
</dbReference>
<dbReference type="GO" id="GO:0000122">
    <property type="term" value="P:negative regulation of transcription by RNA polymerase II"/>
    <property type="evidence" value="ECO:0007669"/>
    <property type="project" value="InterPro"/>
</dbReference>
<dbReference type="Pfam" id="PF00010">
    <property type="entry name" value="HLH"/>
    <property type="match status" value="1"/>
</dbReference>
<evidence type="ECO:0000256" key="7">
    <source>
        <dbReference type="ARBA" id="ARBA00040558"/>
    </source>
</evidence>
<comment type="subunit">
    <text evidence="6">Heterodimer with other HLH proteins.</text>
</comment>
<dbReference type="GO" id="GO:0030154">
    <property type="term" value="P:cell differentiation"/>
    <property type="evidence" value="ECO:0007669"/>
    <property type="project" value="TreeGrafter"/>
</dbReference>
<evidence type="ECO:0000256" key="1">
    <source>
        <dbReference type="ARBA" id="ARBA00004123"/>
    </source>
</evidence>
<sequence length="177" mass="19714">MKARIPAQCANMTSTDDLRCTLANNSMGQVRPGKDEATAALLDNMRSCYTRLRSLVPSIPPHKKLSQVEILQHVIDYILDLQTALESHPPPLLTVEHHLSNGRTPGRPPLSPLNTDMGCLSTQPPSASPRTRQTSHQASSVRTPTWRQNVESNERLTCRCLIHILHETFHQSNVSKV</sequence>
<feature type="region of interest" description="Disordered" evidence="10">
    <location>
        <begin position="102"/>
        <end position="148"/>
    </location>
</feature>
<evidence type="ECO:0000256" key="4">
    <source>
        <dbReference type="ARBA" id="ARBA00023163"/>
    </source>
</evidence>
<dbReference type="SUPFAM" id="SSF47459">
    <property type="entry name" value="HLH, helix-loop-helix DNA-binding domain"/>
    <property type="match status" value="1"/>
</dbReference>
<feature type="compositionally biased region" description="Polar residues" evidence="10">
    <location>
        <begin position="120"/>
        <end position="148"/>
    </location>
</feature>
<proteinExistence type="predicted"/>
<keyword evidence="3" id="KW-0805">Transcription regulation</keyword>
<dbReference type="GO" id="GO:0032922">
    <property type="term" value="P:circadian regulation of gene expression"/>
    <property type="evidence" value="ECO:0007669"/>
    <property type="project" value="TreeGrafter"/>
</dbReference>
<evidence type="ECO:0000256" key="9">
    <source>
        <dbReference type="ARBA" id="ARBA00043118"/>
    </source>
</evidence>